<keyword evidence="3" id="KW-0472">Membrane</keyword>
<accession>A0A167DV50</accession>
<feature type="transmembrane region" description="Helical" evidence="3">
    <location>
        <begin position="50"/>
        <end position="69"/>
    </location>
</feature>
<protein>
    <submittedName>
        <fullName evidence="4">Uncharacterized protein</fullName>
    </submittedName>
</protein>
<keyword evidence="3" id="KW-1133">Transmembrane helix</keyword>
<feature type="region of interest" description="Disordered" evidence="2">
    <location>
        <begin position="707"/>
        <end position="742"/>
    </location>
</feature>
<sequence length="980" mass="110034">MRGFDPINVALAYCASVNGLRALSQAASQLFHYLPEFSELPAISDNLKEVVGFWIFIHALLAAPFVYLYTLNPFIRHFVPSLGCSDEFATRIDRQMARYSIAAFLPYFSTGCQASVTVVSYLCRAMVKLATSATDKIPNKAQGIIDTEVDKAFLKIDSELTAERQAAEARRCRLPSPVCESARYQLDVKWREVNDLARQLGEAEQRELDTKTAMNAERTSRKLIQQRLVRTEQQLSRYGPEAKTIQQLESLLAESEEKVSQANIRADKAERLLKTEVENSKWIIDRKDAHGRKLRDDAGKVALAAKDKIGVMSAEIASLRRQLDAARWNNTPADIEAMLAQKDETIQFLIEAGLAVEKDRDEKMSYAEVMYSSLETENRHLRQQLHDSTRASQAVGNDAEVCSLQDALADAHKQIQTADVALFHNQTKVDELENRFKEVTDESKKVMADATSQISKLTTEFSAGQENLIPEMRKEGIEGFNCQMEELRNQLTAAHANHASEMNQASAIHTEQQHCIASLHSKMNTSNNENVKLRQEVSRLQDLHHQQAVSDANGRAFEQRFAALQYQHQMDLDQARTLFGTKDSEIKHLQDSLVVARAHISSLREEVAEMQGCVDGHDNEVEILEKTLRQALTNEKKAINRFAEIEEKRRKEATADLLKYNRLRVEYNKASQERDSLAAGNQANEVKNHCNHSKTAVDVVAARDTHIEDSEGQVTSKTSKVGTEQAGPNMSNETQNNQATSQKQMHLYTNETEKKQQKALELINRAQWLEDINDEDSEKGTRSDDDTEMASTQAYNATDTQTENEKKRKEKEDEEFETAMNNAINDSNHEYNSRTAAAFKTSIQAPGVRNPFALPGPPTTAPNFSTMFSSQAPVPAFGQQTATMPSPEKPSTPDSTTEKHLKSGVTFWVPKNMSPGTRTSQQQQEQRNVFEQVASNTLAPIPGRKLKRPATRRLSHTKEQQLPCSSPSPNPFHGPAPKYE</sequence>
<evidence type="ECO:0000256" key="1">
    <source>
        <dbReference type="SAM" id="Coils"/>
    </source>
</evidence>
<feature type="region of interest" description="Disordered" evidence="2">
    <location>
        <begin position="771"/>
        <end position="816"/>
    </location>
</feature>
<feature type="compositionally biased region" description="Polar residues" evidence="2">
    <location>
        <begin position="927"/>
        <end position="938"/>
    </location>
</feature>
<dbReference type="EMBL" id="LFIW01000875">
    <property type="protein sequence ID" value="KZL84383.1"/>
    <property type="molecule type" value="Genomic_DNA"/>
</dbReference>
<gene>
    <name evidence="4" type="ORF">CI238_06809</name>
</gene>
<evidence type="ECO:0000256" key="3">
    <source>
        <dbReference type="SAM" id="Phobius"/>
    </source>
</evidence>
<feature type="region of interest" description="Disordered" evidence="2">
    <location>
        <begin position="877"/>
        <end position="980"/>
    </location>
</feature>
<feature type="coiled-coil region" evidence="1">
    <location>
        <begin position="245"/>
        <end position="272"/>
    </location>
</feature>
<keyword evidence="5" id="KW-1185">Reference proteome</keyword>
<reference evidence="4 5" key="1">
    <citation type="submission" date="2015-06" db="EMBL/GenBank/DDBJ databases">
        <title>Survival trade-offs in plant roots during colonization by closely related pathogenic and mutualistic fungi.</title>
        <authorList>
            <person name="Hacquard S."/>
            <person name="Kracher B."/>
            <person name="Hiruma K."/>
            <person name="Weinman A."/>
            <person name="Muench P."/>
            <person name="Garrido Oter R."/>
            <person name="Ver Loren van Themaat E."/>
            <person name="Dallerey J.-F."/>
            <person name="Damm U."/>
            <person name="Henrissat B."/>
            <person name="Lespinet O."/>
            <person name="Thon M."/>
            <person name="Kemen E."/>
            <person name="McHardy A.C."/>
            <person name="Schulze-Lefert P."/>
            <person name="O'Connell R.J."/>
        </authorList>
    </citation>
    <scope>NUCLEOTIDE SEQUENCE [LARGE SCALE GENOMIC DNA]</scope>
    <source>
        <strain evidence="4 5">MAFF 238704</strain>
    </source>
</reference>
<evidence type="ECO:0000313" key="5">
    <source>
        <dbReference type="Proteomes" id="UP000076584"/>
    </source>
</evidence>
<feature type="transmembrane region" description="Helical" evidence="3">
    <location>
        <begin position="101"/>
        <end position="122"/>
    </location>
</feature>
<organism evidence="4 5">
    <name type="scientific">Colletotrichum incanum</name>
    <name type="common">Soybean anthracnose fungus</name>
    <dbReference type="NCBI Taxonomy" id="1573173"/>
    <lineage>
        <taxon>Eukaryota</taxon>
        <taxon>Fungi</taxon>
        <taxon>Dikarya</taxon>
        <taxon>Ascomycota</taxon>
        <taxon>Pezizomycotina</taxon>
        <taxon>Sordariomycetes</taxon>
        <taxon>Hypocreomycetidae</taxon>
        <taxon>Glomerellales</taxon>
        <taxon>Glomerellaceae</taxon>
        <taxon>Colletotrichum</taxon>
        <taxon>Colletotrichum spaethianum species complex</taxon>
    </lineage>
</organism>
<comment type="caution">
    <text evidence="4">The sequence shown here is derived from an EMBL/GenBank/DDBJ whole genome shotgun (WGS) entry which is preliminary data.</text>
</comment>
<evidence type="ECO:0000256" key="2">
    <source>
        <dbReference type="SAM" id="MobiDB-lite"/>
    </source>
</evidence>
<keyword evidence="3" id="KW-0812">Transmembrane</keyword>
<name>A0A167DV50_COLIC</name>
<proteinExistence type="predicted"/>
<feature type="compositionally biased region" description="Polar residues" evidence="2">
    <location>
        <begin position="712"/>
        <end position="742"/>
    </location>
</feature>
<feature type="compositionally biased region" description="Polar residues" evidence="2">
    <location>
        <begin position="789"/>
        <end position="801"/>
    </location>
</feature>
<dbReference type="AlphaFoldDB" id="A0A167DV50"/>
<feature type="coiled-coil region" evidence="1">
    <location>
        <begin position="614"/>
        <end position="648"/>
    </location>
</feature>
<evidence type="ECO:0000313" key="4">
    <source>
        <dbReference type="EMBL" id="KZL84383.1"/>
    </source>
</evidence>
<feature type="coiled-coil region" evidence="1">
    <location>
        <begin position="477"/>
        <end position="543"/>
    </location>
</feature>
<dbReference type="Proteomes" id="UP000076584">
    <property type="component" value="Unassembled WGS sequence"/>
</dbReference>
<keyword evidence="1" id="KW-0175">Coiled coil</keyword>
<feature type="compositionally biased region" description="Basic residues" evidence="2">
    <location>
        <begin position="944"/>
        <end position="955"/>
    </location>
</feature>
<dbReference type="STRING" id="1573173.A0A167DV50"/>